<feature type="compositionally biased region" description="Low complexity" evidence="1">
    <location>
        <begin position="44"/>
        <end position="59"/>
    </location>
</feature>
<evidence type="ECO:0000256" key="1">
    <source>
        <dbReference type="SAM" id="MobiDB-lite"/>
    </source>
</evidence>
<dbReference type="InterPro" id="IPR039656">
    <property type="entry name" value="SYNRG"/>
</dbReference>
<feature type="region of interest" description="Disordered" evidence="1">
    <location>
        <begin position="329"/>
        <end position="373"/>
    </location>
</feature>
<reference evidence="3 4" key="1">
    <citation type="submission" date="2023-03" db="EMBL/GenBank/DDBJ databases">
        <title>High-quality genome of Scylla paramamosain provides insights in environmental adaptation.</title>
        <authorList>
            <person name="Zhang L."/>
        </authorList>
    </citation>
    <scope>NUCLEOTIDE SEQUENCE [LARGE SCALE GENOMIC DNA]</scope>
    <source>
        <strain evidence="3">LZ_2023a</strain>
        <tissue evidence="3">Muscle</tissue>
    </source>
</reference>
<keyword evidence="4" id="KW-1185">Reference proteome</keyword>
<feature type="region of interest" description="Disordered" evidence="1">
    <location>
        <begin position="176"/>
        <end position="272"/>
    </location>
</feature>
<feature type="compositionally biased region" description="Polar residues" evidence="1">
    <location>
        <begin position="130"/>
        <end position="139"/>
    </location>
</feature>
<dbReference type="AlphaFoldDB" id="A0AAW0TXU0"/>
<organism evidence="3 4">
    <name type="scientific">Scylla paramamosain</name>
    <name type="common">Mud crab</name>
    <dbReference type="NCBI Taxonomy" id="85552"/>
    <lineage>
        <taxon>Eukaryota</taxon>
        <taxon>Metazoa</taxon>
        <taxon>Ecdysozoa</taxon>
        <taxon>Arthropoda</taxon>
        <taxon>Crustacea</taxon>
        <taxon>Multicrustacea</taxon>
        <taxon>Malacostraca</taxon>
        <taxon>Eumalacostraca</taxon>
        <taxon>Eucarida</taxon>
        <taxon>Decapoda</taxon>
        <taxon>Pleocyemata</taxon>
        <taxon>Brachyura</taxon>
        <taxon>Eubrachyura</taxon>
        <taxon>Portunoidea</taxon>
        <taxon>Portunidae</taxon>
        <taxon>Portuninae</taxon>
        <taxon>Scylla</taxon>
    </lineage>
</organism>
<gene>
    <name evidence="3" type="ORF">O3P69_014779</name>
</gene>
<evidence type="ECO:0000313" key="4">
    <source>
        <dbReference type="Proteomes" id="UP001487740"/>
    </source>
</evidence>
<feature type="compositionally biased region" description="Low complexity" evidence="1">
    <location>
        <begin position="351"/>
        <end position="360"/>
    </location>
</feature>
<feature type="compositionally biased region" description="Low complexity" evidence="1">
    <location>
        <begin position="205"/>
        <end position="219"/>
    </location>
</feature>
<name>A0AAW0TXU0_SCYPA</name>
<feature type="compositionally biased region" description="Acidic residues" evidence="1">
    <location>
        <begin position="243"/>
        <end position="253"/>
    </location>
</feature>
<evidence type="ECO:0000259" key="2">
    <source>
        <dbReference type="Pfam" id="PF25999"/>
    </source>
</evidence>
<proteinExistence type="predicted"/>
<dbReference type="Proteomes" id="UP001487740">
    <property type="component" value="Unassembled WGS sequence"/>
</dbReference>
<feature type="region of interest" description="Disordered" evidence="1">
    <location>
        <begin position="1"/>
        <end position="65"/>
    </location>
</feature>
<protein>
    <recommendedName>
        <fullName evidence="2">Synergin gamma C-terminal domain-containing protein</fullName>
    </recommendedName>
</protein>
<comment type="caution">
    <text evidence="3">The sequence shown here is derived from an EMBL/GenBank/DDBJ whole genome shotgun (WGS) entry which is preliminary data.</text>
</comment>
<dbReference type="InterPro" id="IPR059024">
    <property type="entry name" value="SYNRG_C"/>
</dbReference>
<accession>A0AAW0TXU0</accession>
<feature type="domain" description="Synergin gamma C-terminal" evidence="2">
    <location>
        <begin position="404"/>
        <end position="558"/>
    </location>
</feature>
<dbReference type="PANTHER" id="PTHR15463">
    <property type="entry name" value="AP1 GAMMA SUBUNIT BINDING PROTEIN 1"/>
    <property type="match status" value="1"/>
</dbReference>
<feature type="compositionally biased region" description="Polar residues" evidence="1">
    <location>
        <begin position="26"/>
        <end position="43"/>
    </location>
</feature>
<dbReference type="GO" id="GO:0030130">
    <property type="term" value="C:clathrin coat of trans-Golgi network vesicle"/>
    <property type="evidence" value="ECO:0007669"/>
    <property type="project" value="TreeGrafter"/>
</dbReference>
<feature type="compositionally biased region" description="Polar residues" evidence="1">
    <location>
        <begin position="361"/>
        <end position="370"/>
    </location>
</feature>
<feature type="region of interest" description="Disordered" evidence="1">
    <location>
        <begin position="121"/>
        <end position="154"/>
    </location>
</feature>
<sequence length="564" mass="58676">MNLPKLGLSPEPSPTASFDDDFDDFQSASLPTAPQGSAVNSGVSTTSTITTTSTPAAPTVLQPEKPGMAEDKYAAFREITGLSTQETTGGNEGESADDSFGEFCSSEVASLSLAQSTSSTLPSLLQCQSASGTSNTSPISFEVYSTPPEALPDTQTFEADFSSAFAPKQPDNYADIHEAMKRAEEEQKRKEESRWSDPFGEFEEAAPPAGLSAPPASGSNGSGGSLPPPPALSVPWLKVGIGGEEEEEDEDFGDFMGPTEGGGGVSGGSQSLPPHLENLGETQSVASLELPGLEMTVGVEASDTLGLGSNHSPDLFLQPRSDVGCLEDQFGGLSLDPTPAPVGGARGSSGGMNNNNSSSSLAPQHSTSGPAGSVIDSYCSSGGLVDKYSIIREEASRDTQPPGEAHTGSWERCLEGSVKLLEEAHGILSSLALPASLKSQVLATTQMQDYLANVQEVWLVCGRIGSSSRRVTTSTRVDELLSQARTLWEDILAGAENAIAKPETDSSSDENDNQMGEGEVCGVCLTGGGNRLTYGGHSYHPPCANLWLNCVDLLLPSLTPVTLL</sequence>
<dbReference type="Pfam" id="PF25999">
    <property type="entry name" value="SYNRG_C"/>
    <property type="match status" value="1"/>
</dbReference>
<feature type="compositionally biased region" description="Basic and acidic residues" evidence="1">
    <location>
        <begin position="176"/>
        <end position="195"/>
    </location>
</feature>
<dbReference type="EMBL" id="JARAKH010000022">
    <property type="protein sequence ID" value="KAK8392599.1"/>
    <property type="molecule type" value="Genomic_DNA"/>
</dbReference>
<evidence type="ECO:0000313" key="3">
    <source>
        <dbReference type="EMBL" id="KAK8392599.1"/>
    </source>
</evidence>
<dbReference type="PANTHER" id="PTHR15463:SF2">
    <property type="entry name" value="SYNERGIN GAMMA"/>
    <property type="match status" value="1"/>
</dbReference>